<evidence type="ECO:0000259" key="7">
    <source>
        <dbReference type="PROSITE" id="PS50255"/>
    </source>
</evidence>
<feature type="compositionally biased region" description="Polar residues" evidence="6">
    <location>
        <begin position="1"/>
        <end position="10"/>
    </location>
</feature>
<evidence type="ECO:0000313" key="8">
    <source>
        <dbReference type="EMBL" id="PWN18221.1"/>
    </source>
</evidence>
<dbReference type="PANTHER" id="PTHR48083:SF28">
    <property type="entry name" value="ACYL-COA DEHYDROGENASE FAMILY PROTEIN (AFU_ORTHOLOGUE AFUA_6G10880)-RELATED"/>
    <property type="match status" value="1"/>
</dbReference>
<evidence type="ECO:0000256" key="2">
    <source>
        <dbReference type="ARBA" id="ARBA00009347"/>
    </source>
</evidence>
<dbReference type="Pfam" id="PF00441">
    <property type="entry name" value="Acyl-CoA_dh_1"/>
    <property type="match status" value="1"/>
</dbReference>
<dbReference type="Gene3D" id="3.10.120.10">
    <property type="entry name" value="Cytochrome b5-like heme/steroid binding domain"/>
    <property type="match status" value="1"/>
</dbReference>
<name>A0A316U148_9BASI</name>
<dbReference type="Pfam" id="PF00173">
    <property type="entry name" value="Cyt-b5"/>
    <property type="match status" value="1"/>
</dbReference>
<dbReference type="OrthoDB" id="2588832at2759"/>
<dbReference type="PANTHER" id="PTHR48083">
    <property type="entry name" value="MEDIUM-CHAIN SPECIFIC ACYL-COA DEHYDROGENASE, MITOCHONDRIAL-RELATED"/>
    <property type="match status" value="1"/>
</dbReference>
<dbReference type="Gene3D" id="1.20.140.10">
    <property type="entry name" value="Butyryl-CoA Dehydrogenase, subunit A, domain 3"/>
    <property type="match status" value="1"/>
</dbReference>
<feature type="region of interest" description="Disordered" evidence="6">
    <location>
        <begin position="1"/>
        <end position="22"/>
    </location>
</feature>
<dbReference type="SMART" id="SM01117">
    <property type="entry name" value="Cyt-b5"/>
    <property type="match status" value="1"/>
</dbReference>
<evidence type="ECO:0000256" key="3">
    <source>
        <dbReference type="ARBA" id="ARBA00022630"/>
    </source>
</evidence>
<evidence type="ECO:0000256" key="4">
    <source>
        <dbReference type="ARBA" id="ARBA00022827"/>
    </source>
</evidence>
<gene>
    <name evidence="8" type="ORF">BCV69DRAFT_285203</name>
</gene>
<keyword evidence="9" id="KW-1185">Reference proteome</keyword>
<dbReference type="InterPro" id="IPR036250">
    <property type="entry name" value="AcylCo_DH-like_C"/>
</dbReference>
<comment type="cofactor">
    <cofactor evidence="1">
        <name>FAD</name>
        <dbReference type="ChEBI" id="CHEBI:57692"/>
    </cofactor>
</comment>
<dbReference type="InterPro" id="IPR037069">
    <property type="entry name" value="AcylCoA_DH/ox_N_sf"/>
</dbReference>
<sequence length="529" mass="58795">MSQQQQSAQNKPVERKQIEASEVEKHNKKGDLWIVIDSLIYDVSKFAALHPGGETVLCDPEVAGQDATEVFFGLHKHEILMKPQYKRLIIGQVSGEEEQIVPPPAGSPSKVPYAEPTWLTEKFHSPYFQDHHRHLQREIRKYVDERVREVAQRCEANGKRPDVDLIQEMGKNGLNAMRMGPGDHLKGRKLFADIKPEQFDYFCEMIITQELVRMGARGFGDGLQGGMVIGLPPVMKFGNAETQKEIIEPVLAGEKFICLAITEAFAGSDIVGGLKTFAKKSEDGSHYIVNGTKKWITNGVFADYFTTAVKTDEGFAVLCIPRSVGGVETKQIKTSYSTTAGTAYVMFDDCKVPAKYLLGEDGAGIPVILSNFNHERWVMCCSTIRSARAITAQCMMWSHQRKAFGKPIISQPVVRQTLASLISQCEAAQAWLENVTHQMNKMDYYEVATHLAGQIALLKSWSTRVSHDVADHAVNILGGRGLTKGGMGGFVEEFHRTYKFDAVLGGSEEILADLGVRQALRNYPVNEKL</sequence>
<dbReference type="RefSeq" id="XP_025345381.1">
    <property type="nucleotide sequence ID" value="XM_025493315.1"/>
</dbReference>
<proteinExistence type="inferred from homology"/>
<dbReference type="SUPFAM" id="SSF47203">
    <property type="entry name" value="Acyl-CoA dehydrogenase C-terminal domain-like"/>
    <property type="match status" value="1"/>
</dbReference>
<evidence type="ECO:0000256" key="6">
    <source>
        <dbReference type="SAM" id="MobiDB-lite"/>
    </source>
</evidence>
<keyword evidence="3" id="KW-0285">Flavoprotein</keyword>
<dbReference type="InterPro" id="IPR050741">
    <property type="entry name" value="Acyl-CoA_dehydrogenase"/>
</dbReference>
<evidence type="ECO:0000256" key="5">
    <source>
        <dbReference type="ARBA" id="ARBA00023002"/>
    </source>
</evidence>
<dbReference type="GeneID" id="37015049"/>
<dbReference type="InterPro" id="IPR006091">
    <property type="entry name" value="Acyl-CoA_Oxase/DH_mid-dom"/>
</dbReference>
<comment type="similarity">
    <text evidence="2">Belongs to the acyl-CoA dehydrogenase family.</text>
</comment>
<dbReference type="PROSITE" id="PS00072">
    <property type="entry name" value="ACYL_COA_DH_1"/>
    <property type="match status" value="1"/>
</dbReference>
<dbReference type="InterPro" id="IPR006089">
    <property type="entry name" value="Acyl-CoA_DH_CS"/>
</dbReference>
<dbReference type="GO" id="GO:0005737">
    <property type="term" value="C:cytoplasm"/>
    <property type="evidence" value="ECO:0007669"/>
    <property type="project" value="TreeGrafter"/>
</dbReference>
<feature type="domain" description="Cytochrome b5 heme-binding" evidence="7">
    <location>
        <begin position="15"/>
        <end position="94"/>
    </location>
</feature>
<reference evidence="8 9" key="1">
    <citation type="journal article" date="2018" name="Mol. Biol. Evol.">
        <title>Broad Genomic Sampling Reveals a Smut Pathogenic Ancestry of the Fungal Clade Ustilaginomycotina.</title>
        <authorList>
            <person name="Kijpornyongpan T."/>
            <person name="Mondo S.J."/>
            <person name="Barry K."/>
            <person name="Sandor L."/>
            <person name="Lee J."/>
            <person name="Lipzen A."/>
            <person name="Pangilinan J."/>
            <person name="LaButti K."/>
            <person name="Hainaut M."/>
            <person name="Henrissat B."/>
            <person name="Grigoriev I.V."/>
            <person name="Spatafora J.W."/>
            <person name="Aime M.C."/>
        </authorList>
    </citation>
    <scope>NUCLEOTIDE SEQUENCE [LARGE SCALE GENOMIC DNA]</scope>
    <source>
        <strain evidence="8 9">MCA 4718</strain>
    </source>
</reference>
<dbReference type="InterPro" id="IPR001199">
    <property type="entry name" value="Cyt_B5-like_heme/steroid-bd"/>
</dbReference>
<dbReference type="InterPro" id="IPR036400">
    <property type="entry name" value="Cyt_B5-like_heme/steroid_sf"/>
</dbReference>
<feature type="compositionally biased region" description="Basic and acidic residues" evidence="6">
    <location>
        <begin position="12"/>
        <end position="22"/>
    </location>
</feature>
<keyword evidence="5" id="KW-0560">Oxidoreductase</keyword>
<organism evidence="8 9">
    <name type="scientific">Pseudomicrostroma glucosiphilum</name>
    <dbReference type="NCBI Taxonomy" id="1684307"/>
    <lineage>
        <taxon>Eukaryota</taxon>
        <taxon>Fungi</taxon>
        <taxon>Dikarya</taxon>
        <taxon>Basidiomycota</taxon>
        <taxon>Ustilaginomycotina</taxon>
        <taxon>Exobasidiomycetes</taxon>
        <taxon>Microstromatales</taxon>
        <taxon>Microstromatales incertae sedis</taxon>
        <taxon>Pseudomicrostroma</taxon>
    </lineage>
</organism>
<dbReference type="GO" id="GO:0050660">
    <property type="term" value="F:flavin adenine dinucleotide binding"/>
    <property type="evidence" value="ECO:0007669"/>
    <property type="project" value="InterPro"/>
</dbReference>
<dbReference type="InterPro" id="IPR009075">
    <property type="entry name" value="AcylCo_DH/oxidase_C"/>
</dbReference>
<evidence type="ECO:0000256" key="1">
    <source>
        <dbReference type="ARBA" id="ARBA00001974"/>
    </source>
</evidence>
<dbReference type="STRING" id="1684307.A0A316U148"/>
<evidence type="ECO:0000313" key="9">
    <source>
        <dbReference type="Proteomes" id="UP000245942"/>
    </source>
</evidence>
<dbReference type="Pfam" id="PF02771">
    <property type="entry name" value="Acyl-CoA_dh_N"/>
    <property type="match status" value="1"/>
</dbReference>
<dbReference type="SUPFAM" id="SSF56645">
    <property type="entry name" value="Acyl-CoA dehydrogenase NM domain-like"/>
    <property type="match status" value="1"/>
</dbReference>
<dbReference type="InterPro" id="IPR009100">
    <property type="entry name" value="AcylCoA_DH/oxidase_NM_dom_sf"/>
</dbReference>
<dbReference type="GO" id="GO:0003995">
    <property type="term" value="F:acyl-CoA dehydrogenase activity"/>
    <property type="evidence" value="ECO:0007669"/>
    <property type="project" value="InterPro"/>
</dbReference>
<dbReference type="InterPro" id="IPR046373">
    <property type="entry name" value="Acyl-CoA_Oxase/DH_mid-dom_sf"/>
</dbReference>
<dbReference type="SUPFAM" id="SSF55856">
    <property type="entry name" value="Cytochrome b5-like heme/steroid binding domain"/>
    <property type="match status" value="1"/>
</dbReference>
<keyword evidence="4" id="KW-0274">FAD</keyword>
<dbReference type="GO" id="GO:0033539">
    <property type="term" value="P:fatty acid beta-oxidation using acyl-CoA dehydrogenase"/>
    <property type="evidence" value="ECO:0007669"/>
    <property type="project" value="TreeGrafter"/>
</dbReference>
<dbReference type="EMBL" id="KZ819337">
    <property type="protein sequence ID" value="PWN18221.1"/>
    <property type="molecule type" value="Genomic_DNA"/>
</dbReference>
<dbReference type="InterPro" id="IPR013786">
    <property type="entry name" value="AcylCoA_DH/ox_N"/>
</dbReference>
<dbReference type="Gene3D" id="2.40.110.10">
    <property type="entry name" value="Butyryl-CoA Dehydrogenase, subunit A, domain 2"/>
    <property type="match status" value="1"/>
</dbReference>
<dbReference type="Gene3D" id="1.10.540.10">
    <property type="entry name" value="Acyl-CoA dehydrogenase/oxidase, N-terminal domain"/>
    <property type="match status" value="1"/>
</dbReference>
<dbReference type="Proteomes" id="UP000245942">
    <property type="component" value="Unassembled WGS sequence"/>
</dbReference>
<dbReference type="PROSITE" id="PS50255">
    <property type="entry name" value="CYTOCHROME_B5_2"/>
    <property type="match status" value="1"/>
</dbReference>
<protein>
    <submittedName>
        <fullName evidence="8">Acyl-CoA dehydrogenase NM domain-like protein</fullName>
    </submittedName>
</protein>
<accession>A0A316U148</accession>
<dbReference type="Pfam" id="PF02770">
    <property type="entry name" value="Acyl-CoA_dh_M"/>
    <property type="match status" value="1"/>
</dbReference>
<dbReference type="AlphaFoldDB" id="A0A316U148"/>